<reference evidence="2" key="1">
    <citation type="submission" date="2021-03" db="EMBL/GenBank/DDBJ databases">
        <title>Draft genome sequence of rust myrtle Austropuccinia psidii MF-1, a brazilian biotype.</title>
        <authorList>
            <person name="Quecine M.C."/>
            <person name="Pachon D.M.R."/>
            <person name="Bonatelli M.L."/>
            <person name="Correr F.H."/>
            <person name="Franceschini L.M."/>
            <person name="Leite T.F."/>
            <person name="Margarido G.R.A."/>
            <person name="Almeida C.A."/>
            <person name="Ferrarezi J.A."/>
            <person name="Labate C.A."/>
        </authorList>
    </citation>
    <scope>NUCLEOTIDE SEQUENCE</scope>
    <source>
        <strain evidence="2">MF-1</strain>
    </source>
</reference>
<proteinExistence type="predicted"/>
<evidence type="ECO:0000313" key="2">
    <source>
        <dbReference type="EMBL" id="MBW0482252.1"/>
    </source>
</evidence>
<dbReference type="Proteomes" id="UP000765509">
    <property type="component" value="Unassembled WGS sequence"/>
</dbReference>
<protein>
    <submittedName>
        <fullName evidence="2">Uncharacterized protein</fullName>
    </submittedName>
</protein>
<evidence type="ECO:0000313" key="3">
    <source>
        <dbReference type="Proteomes" id="UP000765509"/>
    </source>
</evidence>
<dbReference type="AlphaFoldDB" id="A0A9Q3CGJ5"/>
<name>A0A9Q3CGJ5_9BASI</name>
<dbReference type="OrthoDB" id="2518137at2759"/>
<comment type="caution">
    <text evidence="2">The sequence shown here is derived from an EMBL/GenBank/DDBJ whole genome shotgun (WGS) entry which is preliminary data.</text>
</comment>
<accession>A0A9Q3CGJ5</accession>
<dbReference type="EMBL" id="AVOT02006709">
    <property type="protein sequence ID" value="MBW0482252.1"/>
    <property type="molecule type" value="Genomic_DNA"/>
</dbReference>
<sequence length="133" mass="14550">MDLIVDKISAIDFNPLPFTNSSTPSPLSHGRAKSSSKPCGGLLCTIIRQHCATLIGTPDYNTPPPATPEEQAHWNSNTDPEIKSDSSEEDDHPDFPLCDPQFPYPGGPGHHEASQQTLKIIWQAMRQAGIRSF</sequence>
<feature type="region of interest" description="Disordered" evidence="1">
    <location>
        <begin position="56"/>
        <end position="114"/>
    </location>
</feature>
<keyword evidence="3" id="KW-1185">Reference proteome</keyword>
<organism evidence="2 3">
    <name type="scientific">Austropuccinia psidii MF-1</name>
    <dbReference type="NCBI Taxonomy" id="1389203"/>
    <lineage>
        <taxon>Eukaryota</taxon>
        <taxon>Fungi</taxon>
        <taxon>Dikarya</taxon>
        <taxon>Basidiomycota</taxon>
        <taxon>Pucciniomycotina</taxon>
        <taxon>Pucciniomycetes</taxon>
        <taxon>Pucciniales</taxon>
        <taxon>Sphaerophragmiaceae</taxon>
        <taxon>Austropuccinia</taxon>
    </lineage>
</organism>
<evidence type="ECO:0000256" key="1">
    <source>
        <dbReference type="SAM" id="MobiDB-lite"/>
    </source>
</evidence>
<gene>
    <name evidence="2" type="ORF">O181_021967</name>
</gene>